<dbReference type="InterPro" id="IPR003593">
    <property type="entry name" value="AAA+_ATPase"/>
</dbReference>
<dbReference type="PANTHER" id="PTHR43499">
    <property type="entry name" value="ABC TRANSPORTER I FAMILY MEMBER 1"/>
    <property type="match status" value="1"/>
</dbReference>
<keyword evidence="9" id="KW-1185">Reference proteome</keyword>
<dbReference type="PROSITE" id="PS50893">
    <property type="entry name" value="ABC_TRANSPORTER_2"/>
    <property type="match status" value="1"/>
</dbReference>
<dbReference type="NCBIfam" id="NF010061">
    <property type="entry name" value="PRK13538.1"/>
    <property type="match status" value="1"/>
</dbReference>
<evidence type="ECO:0000259" key="7">
    <source>
        <dbReference type="PROSITE" id="PS50893"/>
    </source>
</evidence>
<name>A0A1I1H0D0_9GAMM</name>
<organism evidence="8 9">
    <name type="scientific">Marinospirillum celere</name>
    <dbReference type="NCBI Taxonomy" id="1122252"/>
    <lineage>
        <taxon>Bacteria</taxon>
        <taxon>Pseudomonadati</taxon>
        <taxon>Pseudomonadota</taxon>
        <taxon>Gammaproteobacteria</taxon>
        <taxon>Oceanospirillales</taxon>
        <taxon>Oceanospirillaceae</taxon>
        <taxon>Marinospirillum</taxon>
    </lineage>
</organism>
<evidence type="ECO:0000313" key="8">
    <source>
        <dbReference type="EMBL" id="SFC17002.1"/>
    </source>
</evidence>
<accession>A0A1I1H0D0</accession>
<dbReference type="InterPro" id="IPR017871">
    <property type="entry name" value="ABC_transporter-like_CS"/>
</dbReference>
<dbReference type="PROSITE" id="PS00211">
    <property type="entry name" value="ABC_TRANSPORTER_1"/>
    <property type="match status" value="1"/>
</dbReference>
<keyword evidence="6" id="KW-0472">Membrane</keyword>
<dbReference type="SMART" id="SM00382">
    <property type="entry name" value="AAA"/>
    <property type="match status" value="1"/>
</dbReference>
<feature type="domain" description="ABC transporter" evidence="7">
    <location>
        <begin position="11"/>
        <end position="221"/>
    </location>
</feature>
<proteinExistence type="predicted"/>
<dbReference type="Gene3D" id="3.40.50.300">
    <property type="entry name" value="P-loop containing nucleotide triphosphate hydrolases"/>
    <property type="match status" value="1"/>
</dbReference>
<evidence type="ECO:0000256" key="3">
    <source>
        <dbReference type="ARBA" id="ARBA00022748"/>
    </source>
</evidence>
<keyword evidence="3" id="KW-0201">Cytochrome c-type biogenesis</keyword>
<dbReference type="STRING" id="1122252.SAMN05660443_1715"/>
<evidence type="ECO:0000313" key="9">
    <source>
        <dbReference type="Proteomes" id="UP000199058"/>
    </source>
</evidence>
<dbReference type="OrthoDB" id="9800654at2"/>
<evidence type="ECO:0000256" key="4">
    <source>
        <dbReference type="ARBA" id="ARBA00022840"/>
    </source>
</evidence>
<dbReference type="SUPFAM" id="SSF52540">
    <property type="entry name" value="P-loop containing nucleoside triphosphate hydrolases"/>
    <property type="match status" value="1"/>
</dbReference>
<protein>
    <submittedName>
        <fullName evidence="8">Heme exporter protein A</fullName>
    </submittedName>
</protein>
<dbReference type="GO" id="GO:0022857">
    <property type="term" value="F:transmembrane transporter activity"/>
    <property type="evidence" value="ECO:0007669"/>
    <property type="project" value="InterPro"/>
</dbReference>
<evidence type="ECO:0000256" key="2">
    <source>
        <dbReference type="ARBA" id="ARBA00022741"/>
    </source>
</evidence>
<reference evidence="8 9" key="1">
    <citation type="submission" date="2016-10" db="EMBL/GenBank/DDBJ databases">
        <authorList>
            <person name="de Groot N.N."/>
        </authorList>
    </citation>
    <scope>NUCLEOTIDE SEQUENCE [LARGE SCALE GENOMIC DNA]</scope>
    <source>
        <strain evidence="8 9">DSM 18438</strain>
    </source>
</reference>
<dbReference type="InterPro" id="IPR027417">
    <property type="entry name" value="P-loop_NTPase"/>
</dbReference>
<keyword evidence="4" id="KW-0067">ATP-binding</keyword>
<dbReference type="EMBL" id="FOLH01000003">
    <property type="protein sequence ID" value="SFC17002.1"/>
    <property type="molecule type" value="Genomic_DNA"/>
</dbReference>
<dbReference type="InterPro" id="IPR003439">
    <property type="entry name" value="ABC_transporter-like_ATP-bd"/>
</dbReference>
<keyword evidence="1" id="KW-0813">Transport</keyword>
<dbReference type="GO" id="GO:0016887">
    <property type="term" value="F:ATP hydrolysis activity"/>
    <property type="evidence" value="ECO:0007669"/>
    <property type="project" value="InterPro"/>
</dbReference>
<sequence>MSIAPSPPSILSVRQLSCERDERLLFSGLDFDLYPGELLQLEGPNGVGKTSLMRLLAGFLPASGGRIYWQGKPVEGCWEEMHQALLFIGHLAGIKAELTPLENLHWFAALEGGQEEEDLEEALSRVGLAGFEDQPCQQLSAGQKRRVALARLLFTRRSLWLLDEPFTALDKQGVAAMEHLLVEHAQAGGTVILTSHHALEQLTGLRKIHLGAPQAGVKEAIHE</sequence>
<dbReference type="PANTHER" id="PTHR43499:SF1">
    <property type="entry name" value="ABC TRANSPORTER I FAMILY MEMBER 1"/>
    <property type="match status" value="1"/>
</dbReference>
<dbReference type="GO" id="GO:0005524">
    <property type="term" value="F:ATP binding"/>
    <property type="evidence" value="ECO:0007669"/>
    <property type="project" value="UniProtKB-KW"/>
</dbReference>
<evidence type="ECO:0000256" key="1">
    <source>
        <dbReference type="ARBA" id="ARBA00022448"/>
    </source>
</evidence>
<keyword evidence="2" id="KW-0547">Nucleotide-binding</keyword>
<dbReference type="AlphaFoldDB" id="A0A1I1H0D0"/>
<evidence type="ECO:0000256" key="6">
    <source>
        <dbReference type="ARBA" id="ARBA00023136"/>
    </source>
</evidence>
<dbReference type="Pfam" id="PF00005">
    <property type="entry name" value="ABC_tran"/>
    <property type="match status" value="1"/>
</dbReference>
<dbReference type="RefSeq" id="WP_091962021.1">
    <property type="nucleotide sequence ID" value="NZ_FOLH01000003.1"/>
</dbReference>
<gene>
    <name evidence="8" type="ORF">SAMN05660443_1715</name>
</gene>
<dbReference type="InterPro" id="IPR005895">
    <property type="entry name" value="ABC_transptr_haem_export_CcmA"/>
</dbReference>
<evidence type="ECO:0000256" key="5">
    <source>
        <dbReference type="ARBA" id="ARBA00022967"/>
    </source>
</evidence>
<dbReference type="NCBIfam" id="TIGR01189">
    <property type="entry name" value="ccmA"/>
    <property type="match status" value="1"/>
</dbReference>
<dbReference type="GO" id="GO:0017004">
    <property type="term" value="P:cytochrome complex assembly"/>
    <property type="evidence" value="ECO:0007669"/>
    <property type="project" value="UniProtKB-KW"/>
</dbReference>
<keyword evidence="5" id="KW-1278">Translocase</keyword>
<dbReference type="Proteomes" id="UP000199058">
    <property type="component" value="Unassembled WGS sequence"/>
</dbReference>